<dbReference type="InterPro" id="IPR040976">
    <property type="entry name" value="Pkinase_fungal"/>
</dbReference>
<gene>
    <name evidence="4" type="ORF">AAE3_LOCUS8618</name>
</gene>
<dbReference type="InterPro" id="IPR027417">
    <property type="entry name" value="P-loop_NTPase"/>
</dbReference>
<evidence type="ECO:0000256" key="2">
    <source>
        <dbReference type="SAM" id="MobiDB-lite"/>
    </source>
</evidence>
<protein>
    <recommendedName>
        <fullName evidence="3">Protein kinase domain-containing protein</fullName>
    </recommendedName>
</protein>
<dbReference type="Pfam" id="PF24883">
    <property type="entry name" value="NPHP3_N"/>
    <property type="match status" value="1"/>
</dbReference>
<dbReference type="EMBL" id="CACVBS010000054">
    <property type="protein sequence ID" value="CAA7266418.1"/>
    <property type="molecule type" value="Genomic_DNA"/>
</dbReference>
<keyword evidence="1" id="KW-0677">Repeat</keyword>
<dbReference type="Pfam" id="PF17667">
    <property type="entry name" value="Pkinase_fungal"/>
    <property type="match status" value="1"/>
</dbReference>
<dbReference type="SUPFAM" id="SSF52540">
    <property type="entry name" value="P-loop containing nucleoside triphosphate hydrolases"/>
    <property type="match status" value="1"/>
</dbReference>
<dbReference type="InterPro" id="IPR056884">
    <property type="entry name" value="NPHP3-like_N"/>
</dbReference>
<proteinExistence type="predicted"/>
<dbReference type="PROSITE" id="PS50011">
    <property type="entry name" value="PROTEIN_KINASE_DOM"/>
    <property type="match status" value="1"/>
</dbReference>
<dbReference type="PANTHER" id="PTHR38248:SF2">
    <property type="entry name" value="FUNK1 11"/>
    <property type="match status" value="1"/>
</dbReference>
<dbReference type="Gene3D" id="1.10.510.10">
    <property type="entry name" value="Transferase(Phosphotransferase) domain 1"/>
    <property type="match status" value="1"/>
</dbReference>
<dbReference type="PANTHER" id="PTHR38248">
    <property type="entry name" value="FUNK1 6"/>
    <property type="match status" value="1"/>
</dbReference>
<reference evidence="4 5" key="1">
    <citation type="submission" date="2020-01" db="EMBL/GenBank/DDBJ databases">
        <authorList>
            <person name="Gupta K D."/>
        </authorList>
    </citation>
    <scope>NUCLEOTIDE SEQUENCE [LARGE SCALE GENOMIC DNA]</scope>
</reference>
<keyword evidence="5" id="KW-1185">Reference proteome</keyword>
<dbReference type="Gene3D" id="3.40.50.300">
    <property type="entry name" value="P-loop containing nucleotide triphosphate hydrolases"/>
    <property type="match status" value="1"/>
</dbReference>
<dbReference type="GO" id="GO:0004672">
    <property type="term" value="F:protein kinase activity"/>
    <property type="evidence" value="ECO:0007669"/>
    <property type="project" value="InterPro"/>
</dbReference>
<organism evidence="4 5">
    <name type="scientific">Cyclocybe aegerita</name>
    <name type="common">Black poplar mushroom</name>
    <name type="synonym">Agrocybe aegerita</name>
    <dbReference type="NCBI Taxonomy" id="1973307"/>
    <lineage>
        <taxon>Eukaryota</taxon>
        <taxon>Fungi</taxon>
        <taxon>Dikarya</taxon>
        <taxon>Basidiomycota</taxon>
        <taxon>Agaricomycotina</taxon>
        <taxon>Agaricomycetes</taxon>
        <taxon>Agaricomycetidae</taxon>
        <taxon>Agaricales</taxon>
        <taxon>Agaricineae</taxon>
        <taxon>Bolbitiaceae</taxon>
        <taxon>Cyclocybe</taxon>
    </lineage>
</organism>
<dbReference type="OrthoDB" id="5967843at2759"/>
<sequence length="1470" mass="164620">MSAQPPPRSMSMFDLTNANTLIAGGAFTMVVNHPVAEPTPNQAIDTAFNRHVEHRATHDSYDHAGPEPPRCHPKTRVRLLKDLRKWIQDASPQSTRITWVSGSVGVGKTAVARTLAESLPQSGMLAASFMLDDKRYGEHPVLSTIAYQIIMSTPDVQPHVLDALQADSSLLDKPPEVHFAKLVVEPFVMLSLIEKGQTSQWCRLVMIDGLDVSRHPTRILRAICDAIAKLDGRFKFLILSRPGHDIKNFFEHDAQALKLMPKHIALDDHPDANKDIRTFIEARFREIRRKHPLGRHIKAASIPFTSTTEVQSPTQVDSEWPGKYVLRTLVHRSSRGFIYPSVAMDYIGAGHAWPKDRLDIVLGVSPPSSSNEGQSEANSPFATLDDLYHKILSAAYACACPGPSAILAHQTLCSTDRRKALMSILGVLLAARTRAALPSPVKVPDRDPYVTPTFIERVLGMREGQVRLSLKDLRALVCLEEGVNFLASTHVPANARNIAATYPTLRIMHESPFSEFLLDRNRARQLSVDLDRACVAIAASAPSIASFHIVLTVVIRCGCKMDFTCEHSIDCEMIHRTGFFWASYNTPPDPFLLDSVMKFDPTYVFHRQPGDPEFKDWIFHWDWVGPFLQCLDSAPAFKDTLAFSHHLNKLCVFLQTYIMENLNTDDARFRDARTLLAGLKCLSRGRARGQVARINAEVSKCVWDALHGTLRGLRPLSTSSKSSDPKEPEKTMLGGDESKSSGYARSGGGRVVQFETPWMIMRDAMKEVIRRLDTHSKEDISREEVGGEDAADSDVFMRTPTKANATNRPNASVSETRKALKIELAGYLYSPIPVETFTHHVWGLDNTTITSILEKSWSILPEALNNYQDVYQNITKREEEPPLHEPFREISERLLEDICKFLGRKPDLLRGWKPLNDLRWDETKSTLEFKLTAARIQAAVSRSTANQSQMMKSKKKAKTNASRLDPIFEDDAGPSHDDDVFSHPQTASCPGAISLSKVSGSRQSATSAGVPSASTSTGSKRAIDAIDTPNEEPASKRCHLKVTGDQLQFANYALECLVWYYDRGAVIRTDKFDFSKPDGPPKLAVGLFTLSQANMKQAGFDPFVHEFKTPEDGKNLDDKSKDIIFVITKVLHVYKAIIGRGTYVAAGFLASIGSLLSMPRLPAYWNSHLLELVFDAQFTSEQLGIPRQKLRDNGLLKDPDPEDTIQDRGLHILVSGLYKKLYEAASVEEFKQIFLEYLECHHHAYETGRVLHRDISENNLMFARSRTEKASSSPSPDSMSTKPNVRGILNDFDLGSELNEHGEIVSSNANHRTGTPSFMATDLIKVQIEGSPIPATHHYRYDLESFFYVLIWACTQYTLSPDGPKLKPTPKCLQKWNDLQEASNHKGAFFFYDQVVHVEKTVLPHFVSVWNDWVLPLYDMFLAAFKSIPSIRSLKYVEYDHATCNGQITFKTFVEAMGVKRRNLEGIIEE</sequence>
<comment type="caution">
    <text evidence="4">The sequence shown here is derived from an EMBL/GenBank/DDBJ whole genome shotgun (WGS) entry which is preliminary data.</text>
</comment>
<dbReference type="GO" id="GO:0005524">
    <property type="term" value="F:ATP binding"/>
    <property type="evidence" value="ECO:0007669"/>
    <property type="project" value="InterPro"/>
</dbReference>
<dbReference type="Proteomes" id="UP000467700">
    <property type="component" value="Unassembled WGS sequence"/>
</dbReference>
<evidence type="ECO:0000259" key="3">
    <source>
        <dbReference type="PROSITE" id="PS50011"/>
    </source>
</evidence>
<feature type="region of interest" description="Disordered" evidence="2">
    <location>
        <begin position="714"/>
        <end position="748"/>
    </location>
</feature>
<accession>A0A8S0W823</accession>
<dbReference type="InterPro" id="IPR000719">
    <property type="entry name" value="Prot_kinase_dom"/>
</dbReference>
<feature type="domain" description="Protein kinase" evidence="3">
    <location>
        <begin position="1052"/>
        <end position="1470"/>
    </location>
</feature>
<dbReference type="SUPFAM" id="SSF56112">
    <property type="entry name" value="Protein kinase-like (PK-like)"/>
    <property type="match status" value="1"/>
</dbReference>
<evidence type="ECO:0000313" key="5">
    <source>
        <dbReference type="Proteomes" id="UP000467700"/>
    </source>
</evidence>
<dbReference type="InterPro" id="IPR011009">
    <property type="entry name" value="Kinase-like_dom_sf"/>
</dbReference>
<name>A0A8S0W823_CYCAE</name>
<feature type="region of interest" description="Disordered" evidence="2">
    <location>
        <begin position="940"/>
        <end position="984"/>
    </location>
</feature>
<evidence type="ECO:0000313" key="4">
    <source>
        <dbReference type="EMBL" id="CAA7266418.1"/>
    </source>
</evidence>
<evidence type="ECO:0000256" key="1">
    <source>
        <dbReference type="ARBA" id="ARBA00022737"/>
    </source>
</evidence>